<feature type="domain" description="Response regulatory" evidence="2">
    <location>
        <begin position="7"/>
        <end position="124"/>
    </location>
</feature>
<dbReference type="InterPro" id="IPR001789">
    <property type="entry name" value="Sig_transdc_resp-reg_receiver"/>
</dbReference>
<dbReference type="SUPFAM" id="SSF52172">
    <property type="entry name" value="CheY-like"/>
    <property type="match status" value="1"/>
</dbReference>
<evidence type="ECO:0000256" key="1">
    <source>
        <dbReference type="PROSITE-ProRule" id="PRU00169"/>
    </source>
</evidence>
<evidence type="ECO:0000259" key="2">
    <source>
        <dbReference type="PROSITE" id="PS50110"/>
    </source>
</evidence>
<dbReference type="InterPro" id="IPR051271">
    <property type="entry name" value="2C-system_Tx_regulators"/>
</dbReference>
<name>A0AAX1N7G9_9BACT</name>
<dbReference type="GO" id="GO:0000156">
    <property type="term" value="F:phosphorelay response regulator activity"/>
    <property type="evidence" value="ECO:0007669"/>
    <property type="project" value="TreeGrafter"/>
</dbReference>
<gene>
    <name evidence="3" type="ORF">KMW28_07720</name>
</gene>
<protein>
    <submittedName>
        <fullName evidence="3">Response regulator</fullName>
    </submittedName>
</protein>
<keyword evidence="1" id="KW-0597">Phosphoprotein</keyword>
<dbReference type="Pfam" id="PF00072">
    <property type="entry name" value="Response_reg"/>
    <property type="match status" value="1"/>
</dbReference>
<dbReference type="SMART" id="SM00448">
    <property type="entry name" value="REC"/>
    <property type="match status" value="1"/>
</dbReference>
<sequence>MIDLSIKILIVEDNPADAELIAYHTKKIVNSPVVHITYKFEDTAKIIQIVEPDIILSDYQLKSYNGLEILHFISENQMVIPIVFITGTVNNKELAPHAKVKDGNGLILKEHMSQLQSHLMPYLNNLQLLKFIKKMRIEENKPNCSISVEHRKKLESAIQKIESELTNV</sequence>
<accession>A0AAX1N7G9</accession>
<dbReference type="KEGG" id="fya:KMW28_07720"/>
<dbReference type="Proteomes" id="UP000678679">
    <property type="component" value="Chromosome 1"/>
</dbReference>
<dbReference type="PANTHER" id="PTHR45526:SF1">
    <property type="entry name" value="TRANSCRIPTIONAL REGULATORY PROTEIN DCUR-RELATED"/>
    <property type="match status" value="1"/>
</dbReference>
<dbReference type="AlphaFoldDB" id="A0AAX1N7G9"/>
<organism evidence="3 4">
    <name type="scientific">Flammeovirga yaeyamensis</name>
    <dbReference type="NCBI Taxonomy" id="367791"/>
    <lineage>
        <taxon>Bacteria</taxon>
        <taxon>Pseudomonadati</taxon>
        <taxon>Bacteroidota</taxon>
        <taxon>Cytophagia</taxon>
        <taxon>Cytophagales</taxon>
        <taxon>Flammeovirgaceae</taxon>
        <taxon>Flammeovirga</taxon>
    </lineage>
</organism>
<dbReference type="EMBL" id="CP076132">
    <property type="protein sequence ID" value="QWG03463.1"/>
    <property type="molecule type" value="Genomic_DNA"/>
</dbReference>
<reference evidence="3 4" key="1">
    <citation type="submission" date="2021-05" db="EMBL/GenBank/DDBJ databases">
        <title>Comparative genomic studies on the polysaccharide-degrading batcterial strains of the Flammeovirga genus.</title>
        <authorList>
            <person name="Zewei F."/>
            <person name="Zheng Z."/>
            <person name="Yu L."/>
            <person name="Ruyue G."/>
            <person name="Yanhong M."/>
            <person name="Yuanyuan C."/>
            <person name="Jingyan G."/>
            <person name="Wenjun H."/>
        </authorList>
    </citation>
    <scope>NUCLEOTIDE SEQUENCE [LARGE SCALE GENOMIC DNA]</scope>
    <source>
        <strain evidence="3 4">NBRC:100898</strain>
    </source>
</reference>
<dbReference type="CDD" id="cd00156">
    <property type="entry name" value="REC"/>
    <property type="match status" value="1"/>
</dbReference>
<dbReference type="PROSITE" id="PS50110">
    <property type="entry name" value="RESPONSE_REGULATORY"/>
    <property type="match status" value="1"/>
</dbReference>
<keyword evidence="4" id="KW-1185">Reference proteome</keyword>
<evidence type="ECO:0000313" key="3">
    <source>
        <dbReference type="EMBL" id="QWG03463.1"/>
    </source>
</evidence>
<proteinExistence type="predicted"/>
<evidence type="ECO:0000313" key="4">
    <source>
        <dbReference type="Proteomes" id="UP000678679"/>
    </source>
</evidence>
<dbReference type="Gene3D" id="3.40.50.2300">
    <property type="match status" value="1"/>
</dbReference>
<dbReference type="RefSeq" id="WP_169664706.1">
    <property type="nucleotide sequence ID" value="NZ_CP076132.1"/>
</dbReference>
<feature type="modified residue" description="4-aspartylphosphate" evidence="1">
    <location>
        <position position="58"/>
    </location>
</feature>
<dbReference type="PANTHER" id="PTHR45526">
    <property type="entry name" value="TRANSCRIPTIONAL REGULATORY PROTEIN DPIA"/>
    <property type="match status" value="1"/>
</dbReference>
<dbReference type="InterPro" id="IPR011006">
    <property type="entry name" value="CheY-like_superfamily"/>
</dbReference>